<dbReference type="AlphaFoldDB" id="A0A7J7LUA0"/>
<evidence type="ECO:0000256" key="2">
    <source>
        <dbReference type="ARBA" id="ARBA00022771"/>
    </source>
</evidence>
<keyword evidence="8" id="KW-1185">Reference proteome</keyword>
<evidence type="ECO:0000313" key="7">
    <source>
        <dbReference type="EMBL" id="KAF6146215.1"/>
    </source>
</evidence>
<keyword evidence="3" id="KW-0862">Zinc</keyword>
<evidence type="ECO:0000313" key="8">
    <source>
        <dbReference type="Proteomes" id="UP000541444"/>
    </source>
</evidence>
<dbReference type="PANTHER" id="PTHR31973:SF187">
    <property type="entry name" value="MUTATOR TRANSPOSASE MUDRA PROTEIN"/>
    <property type="match status" value="1"/>
</dbReference>
<dbReference type="PANTHER" id="PTHR31973">
    <property type="entry name" value="POLYPROTEIN, PUTATIVE-RELATED"/>
    <property type="match status" value="1"/>
</dbReference>
<comment type="caution">
    <text evidence="7">The sequence shown here is derived from an EMBL/GenBank/DDBJ whole genome shotgun (WGS) entry which is preliminary data.</text>
</comment>
<evidence type="ECO:0000256" key="1">
    <source>
        <dbReference type="ARBA" id="ARBA00022723"/>
    </source>
</evidence>
<feature type="region of interest" description="Disordered" evidence="5">
    <location>
        <begin position="333"/>
        <end position="370"/>
    </location>
</feature>
<dbReference type="InterPro" id="IPR007527">
    <property type="entry name" value="Znf_SWIM"/>
</dbReference>
<reference evidence="7 8" key="1">
    <citation type="journal article" date="2020" name="IScience">
        <title>Genome Sequencing of the Endangered Kingdonia uniflora (Circaeasteraceae, Ranunculales) Reveals Potential Mechanisms of Evolutionary Specialization.</title>
        <authorList>
            <person name="Sun Y."/>
            <person name="Deng T."/>
            <person name="Zhang A."/>
            <person name="Moore M.J."/>
            <person name="Landis J.B."/>
            <person name="Lin N."/>
            <person name="Zhang H."/>
            <person name="Zhang X."/>
            <person name="Huang J."/>
            <person name="Zhang X."/>
            <person name="Sun H."/>
            <person name="Wang H."/>
        </authorList>
    </citation>
    <scope>NUCLEOTIDE SEQUENCE [LARGE SCALE GENOMIC DNA]</scope>
    <source>
        <strain evidence="7">TB1705</strain>
        <tissue evidence="7">Leaf</tissue>
    </source>
</reference>
<proteinExistence type="predicted"/>
<dbReference type="InterPro" id="IPR006564">
    <property type="entry name" value="Znf_PMZ"/>
</dbReference>
<dbReference type="GO" id="GO:0008270">
    <property type="term" value="F:zinc ion binding"/>
    <property type="evidence" value="ECO:0007669"/>
    <property type="project" value="UniProtKB-KW"/>
</dbReference>
<keyword evidence="1" id="KW-0479">Metal-binding</keyword>
<sequence>MPALVDKLLIANPGSVIGYSSDPLTLQWTGTFVMFKASLDGWLNGCRPILSLDGCFMMGKYGGVCLSIIGLDGNNGLFPIVTYLCRSECYDTWNTFLKTMQSWLEQHKAKLTFISDRQKWLIKAVTDNYSHCNHRFCFRHMYKNFKKTFRGTHLDKLSWNIARAYRVVDKDNFLTQLEVDHPEAKRWLEREAPETWCRSHFDTTAKLQKLNMMMMTFMYERRNKAKTWDQQGLVPRAVTHIEKMKKSYGKYDIAGASKKRNTTSKDGQQWLMSLDDQECECKQWEISGLPCVHAVCVLIPMRRPWKKYCSKYYWVSSYVATYVDDIYAVEDESSWGKPPREVRPPPLIRPAGRPKKQRRKDADELNGNGGEIKCGKSGIFYHNKKTCKGPPTLPQPPIRRPISRQDTPVSQRKVRANMDFNITNDEPMSTGGRSTIKGGGRSGGRESGRSSTAAGDRSSIAPGGR</sequence>
<evidence type="ECO:0000259" key="6">
    <source>
        <dbReference type="PROSITE" id="PS50966"/>
    </source>
</evidence>
<evidence type="ECO:0000256" key="4">
    <source>
        <dbReference type="PROSITE-ProRule" id="PRU00325"/>
    </source>
</evidence>
<name>A0A7J7LUA0_9MAGN</name>
<keyword evidence="2 4" id="KW-0863">Zinc-finger</keyword>
<dbReference type="SMART" id="SM00575">
    <property type="entry name" value="ZnF_PMZ"/>
    <property type="match status" value="1"/>
</dbReference>
<dbReference type="PROSITE" id="PS50966">
    <property type="entry name" value="ZF_SWIM"/>
    <property type="match status" value="1"/>
</dbReference>
<gene>
    <name evidence="7" type="ORF">GIB67_011687</name>
</gene>
<organism evidence="7 8">
    <name type="scientific">Kingdonia uniflora</name>
    <dbReference type="NCBI Taxonomy" id="39325"/>
    <lineage>
        <taxon>Eukaryota</taxon>
        <taxon>Viridiplantae</taxon>
        <taxon>Streptophyta</taxon>
        <taxon>Embryophyta</taxon>
        <taxon>Tracheophyta</taxon>
        <taxon>Spermatophyta</taxon>
        <taxon>Magnoliopsida</taxon>
        <taxon>Ranunculales</taxon>
        <taxon>Circaeasteraceae</taxon>
        <taxon>Kingdonia</taxon>
    </lineage>
</organism>
<dbReference type="Pfam" id="PF10551">
    <property type="entry name" value="MULE"/>
    <property type="match status" value="1"/>
</dbReference>
<protein>
    <recommendedName>
        <fullName evidence="6">SWIM-type domain-containing protein</fullName>
    </recommendedName>
</protein>
<dbReference type="InterPro" id="IPR018289">
    <property type="entry name" value="MULE_transposase_dom"/>
</dbReference>
<evidence type="ECO:0000256" key="3">
    <source>
        <dbReference type="ARBA" id="ARBA00022833"/>
    </source>
</evidence>
<dbReference type="Proteomes" id="UP000541444">
    <property type="component" value="Unassembled WGS sequence"/>
</dbReference>
<feature type="domain" description="SWIM-type" evidence="6">
    <location>
        <begin position="270"/>
        <end position="302"/>
    </location>
</feature>
<feature type="region of interest" description="Disordered" evidence="5">
    <location>
        <begin position="385"/>
        <end position="465"/>
    </location>
</feature>
<dbReference type="OrthoDB" id="785835at2759"/>
<dbReference type="Pfam" id="PF04434">
    <property type="entry name" value="SWIM"/>
    <property type="match status" value="1"/>
</dbReference>
<dbReference type="EMBL" id="JACGCM010002002">
    <property type="protein sequence ID" value="KAF6146215.1"/>
    <property type="molecule type" value="Genomic_DNA"/>
</dbReference>
<accession>A0A7J7LUA0</accession>
<evidence type="ECO:0000256" key="5">
    <source>
        <dbReference type="SAM" id="MobiDB-lite"/>
    </source>
</evidence>